<keyword evidence="5" id="KW-0698">rRNA processing</keyword>
<dbReference type="Pfam" id="PF17407">
    <property type="entry name" value="Nrap_D6"/>
    <property type="match status" value="1"/>
</dbReference>
<accession>W9YJB0</accession>
<evidence type="ECO:0000256" key="3">
    <source>
        <dbReference type="ARBA" id="ARBA00022884"/>
    </source>
</evidence>
<feature type="compositionally biased region" description="Polar residues" evidence="6">
    <location>
        <begin position="20"/>
        <end position="38"/>
    </location>
</feature>
<dbReference type="PANTHER" id="PTHR17972:SF0">
    <property type="entry name" value="NUCLEOLAR PROTEIN 6"/>
    <property type="match status" value="1"/>
</dbReference>
<dbReference type="Pfam" id="PF17406">
    <property type="entry name" value="Nrap_D5"/>
    <property type="match status" value="1"/>
</dbReference>
<feature type="domain" description="Nrap protein" evidence="9">
    <location>
        <begin position="465"/>
        <end position="609"/>
    </location>
</feature>
<dbReference type="GO" id="GO:0032040">
    <property type="term" value="C:small-subunit processome"/>
    <property type="evidence" value="ECO:0007669"/>
    <property type="project" value="TreeGrafter"/>
</dbReference>
<feature type="domain" description="Nrap protein" evidence="10">
    <location>
        <begin position="630"/>
        <end position="825"/>
    </location>
</feature>
<comment type="subcellular location">
    <subcellularLocation>
        <location evidence="1 5">Nucleus</location>
        <location evidence="1 5">Nucleolus</location>
    </subcellularLocation>
</comment>
<dbReference type="GO" id="GO:0003723">
    <property type="term" value="F:RNA binding"/>
    <property type="evidence" value="ECO:0007669"/>
    <property type="project" value="UniProtKB-KW"/>
</dbReference>
<name>W9YJB0_9EURO</name>
<sequence>MSVKGNHPKEHSPKRRKLSHGTNESEVSGPVTSQNTEESAAAVGHGTGSNRHPVGRESRTRGPLTTGTTVLPTGGVNKSSVIALQVAELNDELTPNYARLRPKWTAVVTTLEATIKHSPPRLPVTALDAIKSFSKQGIRVPFPEPQPSKKTNYKFEFKVPTQIVIGGALPLGSSLKHQHVVELTAIMPEDLLQEKDYLNSRAPHKAAFYLACIASTIKEKQGPDYDMSFAYLCDVDLLPTIELVPKDKALSKFTFRVAVGFPDASIPVAKTLPTKNCLRHAVSGEATTADQPTPFYNSAIRSAASVSSFEDLVQKTRSPAFDDACRIGQLWLRQRGFSSSARSGGFGWREWCYMCALFLHSGGHRGHPLFSKQYSCLQFFKAMLQILAGRDLRDPMVLNITNLTIPRSEYPILFDGNTGVNILYKMTPWSYQSLRHHAQISLAAVNSRNEDSFDSTFTLNVAAPVLQYDELFSIKVPAARYRTAGEERDFLLRMHTTLVRGLGDRATLVNFRIPQRPNWSLNKNPVLINKEDYELEVALLTTPDNVARLVDHGPAAEEQDEAAEFRRLWGEKAELRRFRDGSISESLVWAPGSPVTLQIISHLATLHFKIPPSSVKVKGQDLESSALGTESPVSAKDAFRIIGSTFQTLASTLHGLEDLPLPIRSIFPADPGLRSSSVGHPLLPQTTRPLNMIIQFDSSTRWPDSLPAIQYTKIAFLLKLAELLTAANTSLETRVGLENTDSAATGHFNTSFLDIIYPSPAPGLSSICFRARIHHDREEHLLQTALADKSLHGSLRDSLTTALATHRRDFLAQPNHTTAIRTLCTRFPPLSATIRLVKKWVSSHLLLPHIPEEVLEVVAAHVFLHPAPWSTPGSSTTAFLRCLHLLSRWDWASAPLSVDLSLSQDMTASQLSDIQTRFQAWRKLDPSMNNVVWFIGTNHDATGIVWTQGARPPRVVAGRLTALARAAVDVVITKGTQMDDLDWTGLFTSPLADFDFQIQLKPSVLRSNKSKAGSTSAPQPNGGTSEFKNLQIHEALDTASIGHDPVELFLRDLNHVFGSTALFFHDQHGGRVIAGLWRPGVLGPKEWRVRLGWSSVPVPVPDDHQTDTKDMCVLNRDGIFAEIAMLGEGMVREITVKGQ</sequence>
<dbReference type="Pfam" id="PF17404">
    <property type="entry name" value="Nrap_D3"/>
    <property type="match status" value="1"/>
</dbReference>
<dbReference type="Gene3D" id="3.30.70.3030">
    <property type="match status" value="1"/>
</dbReference>
<evidence type="ECO:0000256" key="1">
    <source>
        <dbReference type="ARBA" id="ARBA00004604"/>
    </source>
</evidence>
<dbReference type="RefSeq" id="XP_007731187.1">
    <property type="nucleotide sequence ID" value="XM_007732997.1"/>
</dbReference>
<dbReference type="GO" id="GO:0006409">
    <property type="term" value="P:tRNA export from nucleus"/>
    <property type="evidence" value="ECO:0007669"/>
    <property type="project" value="TreeGrafter"/>
</dbReference>
<keyword evidence="14" id="KW-1185">Reference proteome</keyword>
<gene>
    <name evidence="13" type="ORF">A1O3_02857</name>
</gene>
<keyword evidence="3 5" id="KW-0694">RNA-binding</keyword>
<protein>
    <recommendedName>
        <fullName evidence="5">U3 small nucleolar RNA-associated protein 22</fullName>
    </recommendedName>
</protein>
<evidence type="ECO:0000259" key="10">
    <source>
        <dbReference type="Pfam" id="PF17405"/>
    </source>
</evidence>
<evidence type="ECO:0000259" key="12">
    <source>
        <dbReference type="Pfam" id="PF17407"/>
    </source>
</evidence>
<keyword evidence="5" id="KW-0687">Ribonucleoprotein</keyword>
<evidence type="ECO:0000256" key="2">
    <source>
        <dbReference type="ARBA" id="ARBA00006674"/>
    </source>
</evidence>
<dbReference type="InterPro" id="IPR035369">
    <property type="entry name" value="Nrap_D4"/>
</dbReference>
<dbReference type="Pfam" id="PF17403">
    <property type="entry name" value="Nrap_D2"/>
    <property type="match status" value="1"/>
</dbReference>
<evidence type="ECO:0000256" key="5">
    <source>
        <dbReference type="RuleBase" id="RU364032"/>
    </source>
</evidence>
<dbReference type="InterPro" id="IPR035371">
    <property type="entry name" value="Nrap_D6"/>
</dbReference>
<feature type="region of interest" description="Disordered" evidence="6">
    <location>
        <begin position="1"/>
        <end position="72"/>
    </location>
</feature>
<proteinExistence type="inferred from homology"/>
<evidence type="ECO:0000259" key="11">
    <source>
        <dbReference type="Pfam" id="PF17406"/>
    </source>
</evidence>
<feature type="domain" description="Nrap protein" evidence="11">
    <location>
        <begin position="827"/>
        <end position="988"/>
    </location>
</feature>
<organism evidence="13 14">
    <name type="scientific">Capronia epimyces CBS 606.96</name>
    <dbReference type="NCBI Taxonomy" id="1182542"/>
    <lineage>
        <taxon>Eukaryota</taxon>
        <taxon>Fungi</taxon>
        <taxon>Dikarya</taxon>
        <taxon>Ascomycota</taxon>
        <taxon>Pezizomycotina</taxon>
        <taxon>Eurotiomycetes</taxon>
        <taxon>Chaetothyriomycetidae</taxon>
        <taxon>Chaetothyriales</taxon>
        <taxon>Herpotrichiellaceae</taxon>
        <taxon>Capronia</taxon>
    </lineage>
</organism>
<dbReference type="eggNOG" id="KOG2054">
    <property type="taxonomic scope" value="Eukaryota"/>
</dbReference>
<dbReference type="Pfam" id="PF03813">
    <property type="entry name" value="Nrap"/>
    <property type="match status" value="1"/>
</dbReference>
<feature type="compositionally biased region" description="Low complexity" evidence="6">
    <location>
        <begin position="61"/>
        <end position="72"/>
    </location>
</feature>
<feature type="domain" description="Nrap protein" evidence="7">
    <location>
        <begin position="181"/>
        <end position="317"/>
    </location>
</feature>
<dbReference type="AlphaFoldDB" id="W9YJB0"/>
<dbReference type="PANTHER" id="PTHR17972">
    <property type="entry name" value="NUCLEOLAR RNA-ASSOCIATED PROTEIN"/>
    <property type="match status" value="1"/>
</dbReference>
<evidence type="ECO:0000259" key="7">
    <source>
        <dbReference type="Pfam" id="PF03813"/>
    </source>
</evidence>
<reference evidence="13 14" key="1">
    <citation type="submission" date="2013-03" db="EMBL/GenBank/DDBJ databases">
        <title>The Genome Sequence of Capronia epimyces CBS 606.96.</title>
        <authorList>
            <consortium name="The Broad Institute Genomics Platform"/>
            <person name="Cuomo C."/>
            <person name="de Hoog S."/>
            <person name="Gorbushina A."/>
            <person name="Walker B."/>
            <person name="Young S.K."/>
            <person name="Zeng Q."/>
            <person name="Gargeya S."/>
            <person name="Fitzgerald M."/>
            <person name="Haas B."/>
            <person name="Abouelleil A."/>
            <person name="Allen A.W."/>
            <person name="Alvarado L."/>
            <person name="Arachchi H.M."/>
            <person name="Berlin A.M."/>
            <person name="Chapman S.B."/>
            <person name="Gainer-Dewar J."/>
            <person name="Goldberg J."/>
            <person name="Griggs A."/>
            <person name="Gujja S."/>
            <person name="Hansen M."/>
            <person name="Howarth C."/>
            <person name="Imamovic A."/>
            <person name="Ireland A."/>
            <person name="Larimer J."/>
            <person name="McCowan C."/>
            <person name="Murphy C."/>
            <person name="Pearson M."/>
            <person name="Poon T.W."/>
            <person name="Priest M."/>
            <person name="Roberts A."/>
            <person name="Saif S."/>
            <person name="Shea T."/>
            <person name="Sisk P."/>
            <person name="Sykes S."/>
            <person name="Wortman J."/>
            <person name="Nusbaum C."/>
            <person name="Birren B."/>
        </authorList>
    </citation>
    <scope>NUCLEOTIDE SEQUENCE [LARGE SCALE GENOMIC DNA]</scope>
    <source>
        <strain evidence="13 14">CBS 606.96</strain>
    </source>
</reference>
<evidence type="ECO:0000259" key="8">
    <source>
        <dbReference type="Pfam" id="PF17403"/>
    </source>
</evidence>
<keyword evidence="4 5" id="KW-0539">Nucleus</keyword>
<evidence type="ECO:0000256" key="4">
    <source>
        <dbReference type="ARBA" id="ARBA00023242"/>
    </source>
</evidence>
<dbReference type="InterPro" id="IPR035082">
    <property type="entry name" value="Nrap_D1"/>
</dbReference>
<evidence type="ECO:0000313" key="13">
    <source>
        <dbReference type="EMBL" id="EXJ89790.1"/>
    </source>
</evidence>
<dbReference type="GO" id="GO:0006364">
    <property type="term" value="P:rRNA processing"/>
    <property type="evidence" value="ECO:0007669"/>
    <property type="project" value="UniProtKB-KW"/>
</dbReference>
<dbReference type="Proteomes" id="UP000019478">
    <property type="component" value="Unassembled WGS sequence"/>
</dbReference>
<evidence type="ECO:0000259" key="9">
    <source>
        <dbReference type="Pfam" id="PF17404"/>
    </source>
</evidence>
<dbReference type="Gene3D" id="1.10.1410.10">
    <property type="match status" value="1"/>
</dbReference>
<comment type="caution">
    <text evidence="13">The sequence shown here is derived from an EMBL/GenBank/DDBJ whole genome shotgun (WGS) entry which is preliminary data.</text>
</comment>
<dbReference type="STRING" id="1182542.W9YJB0"/>
<dbReference type="HOGENOM" id="CLU_003502_1_0_1"/>
<feature type="domain" description="Nrap protein" evidence="12">
    <location>
        <begin position="991"/>
        <end position="1134"/>
    </location>
</feature>
<keyword evidence="5" id="KW-0690">Ribosome biogenesis</keyword>
<comment type="similarity">
    <text evidence="2 5">Belongs to the NRAP family.</text>
</comment>
<dbReference type="GO" id="GO:0034456">
    <property type="term" value="C:UTP-C complex"/>
    <property type="evidence" value="ECO:0007669"/>
    <property type="project" value="TreeGrafter"/>
</dbReference>
<evidence type="ECO:0000256" key="6">
    <source>
        <dbReference type="SAM" id="MobiDB-lite"/>
    </source>
</evidence>
<dbReference type="OrthoDB" id="10251401at2759"/>
<dbReference type="InterPro" id="IPR035370">
    <property type="entry name" value="Nrap_D5"/>
</dbReference>
<dbReference type="InterPro" id="IPR035368">
    <property type="entry name" value="Nrap_D3"/>
</dbReference>
<dbReference type="EMBL" id="AMGY01000002">
    <property type="protein sequence ID" value="EXJ89790.1"/>
    <property type="molecule type" value="Genomic_DNA"/>
</dbReference>
<evidence type="ECO:0000313" key="14">
    <source>
        <dbReference type="Proteomes" id="UP000019478"/>
    </source>
</evidence>
<dbReference type="InterPro" id="IPR005554">
    <property type="entry name" value="NOL6/Upt22"/>
</dbReference>
<dbReference type="Pfam" id="PF17405">
    <property type="entry name" value="Nrap_D4"/>
    <property type="match status" value="1"/>
</dbReference>
<dbReference type="GeneID" id="19166987"/>
<feature type="domain" description="Nrap protein" evidence="8">
    <location>
        <begin position="320"/>
        <end position="457"/>
    </location>
</feature>
<dbReference type="InterPro" id="IPR035367">
    <property type="entry name" value="Nrap_D2"/>
</dbReference>
<dbReference type="GO" id="GO:0032545">
    <property type="term" value="C:CURI complex"/>
    <property type="evidence" value="ECO:0007669"/>
    <property type="project" value="TreeGrafter"/>
</dbReference>